<proteinExistence type="predicted"/>
<reference evidence="1 3" key="1">
    <citation type="submission" date="2016-09" db="EMBL/GenBank/DDBJ databases">
        <title>Complete Genome Sequence of Methanosarcina thermophila MT-1.</title>
        <authorList>
            <person name="Kouzuma A."/>
        </authorList>
    </citation>
    <scope>NUCLEOTIDE SEQUENCE [LARGE SCALE GENOMIC DNA]</scope>
    <source>
        <strain evidence="1 3">MT-1</strain>
    </source>
</reference>
<evidence type="ECO:0000313" key="2">
    <source>
        <dbReference type="EMBL" id="SFT57078.1"/>
    </source>
</evidence>
<accession>A0A1I6Z396</accession>
<evidence type="ECO:0000313" key="4">
    <source>
        <dbReference type="Proteomes" id="UP000323733"/>
    </source>
</evidence>
<name>A0A1I6Z396_METTE</name>
<dbReference type="Proteomes" id="UP000323733">
    <property type="component" value="Unassembled WGS sequence"/>
</dbReference>
<keyword evidence="4" id="KW-1185">Reference proteome</keyword>
<dbReference type="Proteomes" id="UP000265557">
    <property type="component" value="Chromosome"/>
</dbReference>
<reference evidence="2 4" key="2">
    <citation type="submission" date="2016-10" db="EMBL/GenBank/DDBJ databases">
        <authorList>
            <person name="Varghese N."/>
            <person name="Submissions S."/>
        </authorList>
    </citation>
    <scope>NUCLEOTIDE SEQUENCE [LARGE SCALE GENOMIC DNA]</scope>
    <source>
        <strain evidence="2 4">DSM 11855</strain>
    </source>
</reference>
<dbReference type="RefSeq" id="WP_181952211.1">
    <property type="nucleotide sequence ID" value="NZ_FPAO01000004.1"/>
</dbReference>
<dbReference type="AlphaFoldDB" id="A0A1I6Z396"/>
<dbReference type="EMBL" id="FPAO01000004">
    <property type="protein sequence ID" value="SFT57078.1"/>
    <property type="molecule type" value="Genomic_DNA"/>
</dbReference>
<evidence type="ECO:0000313" key="1">
    <source>
        <dbReference type="EMBL" id="BAW29675.1"/>
    </source>
</evidence>
<organism evidence="2 4">
    <name type="scientific">Methanosarcina thermophila</name>
    <dbReference type="NCBI Taxonomy" id="2210"/>
    <lineage>
        <taxon>Archaea</taxon>
        <taxon>Methanobacteriati</taxon>
        <taxon>Methanobacteriota</taxon>
        <taxon>Stenosarchaea group</taxon>
        <taxon>Methanomicrobia</taxon>
        <taxon>Methanosarcinales</taxon>
        <taxon>Methanosarcinaceae</taxon>
        <taxon>Methanosarcina</taxon>
    </lineage>
</organism>
<dbReference type="EMBL" id="AP017646">
    <property type="protein sequence ID" value="BAW29675.1"/>
    <property type="molecule type" value="Genomic_DNA"/>
</dbReference>
<gene>
    <name evidence="1" type="ORF">MESMT1_1745</name>
    <name evidence="2" type="ORF">SAMN02910340_01244</name>
</gene>
<accession>A0A3G9CU94</accession>
<dbReference type="GeneID" id="58788039"/>
<protein>
    <submittedName>
        <fullName evidence="1">Hydantoinase</fullName>
    </submittedName>
</protein>
<evidence type="ECO:0000313" key="3">
    <source>
        <dbReference type="Proteomes" id="UP000265557"/>
    </source>
</evidence>
<sequence>MDFVEEFGKKLILDYMTEPEFLPEQVTVSVEKKDIKIHAGEIQWK</sequence>